<evidence type="ECO:0000256" key="5">
    <source>
        <dbReference type="ARBA" id="ARBA00022692"/>
    </source>
</evidence>
<feature type="transmembrane region" description="Helical" evidence="10">
    <location>
        <begin position="6"/>
        <end position="29"/>
    </location>
</feature>
<feature type="transmembrane region" description="Helical" evidence="10">
    <location>
        <begin position="206"/>
        <end position="228"/>
    </location>
</feature>
<dbReference type="PRINTS" id="PR01411">
    <property type="entry name" value="CCMFBIOGNSIS"/>
</dbReference>
<dbReference type="PRINTS" id="PR01410">
    <property type="entry name" value="CCBIOGENESIS"/>
</dbReference>
<dbReference type="GO" id="GO:0015232">
    <property type="term" value="F:heme transmembrane transporter activity"/>
    <property type="evidence" value="ECO:0007669"/>
    <property type="project" value="InterPro"/>
</dbReference>
<evidence type="ECO:0000256" key="9">
    <source>
        <dbReference type="ARBA" id="ARBA00037230"/>
    </source>
</evidence>
<keyword evidence="14" id="KW-1185">Reference proteome</keyword>
<evidence type="ECO:0000256" key="3">
    <source>
        <dbReference type="ARBA" id="ARBA00022475"/>
    </source>
</evidence>
<name>A0A4R3LIR9_9GAMM</name>
<comment type="function">
    <text evidence="9">Required for the biogenesis of c-type cytochromes. Possible subunit of a heme lyase.</text>
</comment>
<evidence type="ECO:0000256" key="2">
    <source>
        <dbReference type="ARBA" id="ARBA00009186"/>
    </source>
</evidence>
<evidence type="ECO:0000313" key="13">
    <source>
        <dbReference type="EMBL" id="TCS99650.1"/>
    </source>
</evidence>
<feature type="transmembrane region" description="Helical" evidence="10">
    <location>
        <begin position="95"/>
        <end position="112"/>
    </location>
</feature>
<dbReference type="Pfam" id="PF16327">
    <property type="entry name" value="CcmF_C"/>
    <property type="match status" value="1"/>
</dbReference>
<feature type="transmembrane region" description="Helical" evidence="10">
    <location>
        <begin position="386"/>
        <end position="408"/>
    </location>
</feature>
<comment type="similarity">
    <text evidence="2">Belongs to the CcmF/CycK/Ccl1/NrfE/CcsA family.</text>
</comment>
<feature type="transmembrane region" description="Helical" evidence="10">
    <location>
        <begin position="447"/>
        <end position="467"/>
    </location>
</feature>
<dbReference type="PANTHER" id="PTHR43653">
    <property type="entry name" value="CYTOCHROME C ASSEMBLY PROTEIN-RELATED"/>
    <property type="match status" value="1"/>
</dbReference>
<proteinExistence type="inferred from homology"/>
<dbReference type="Proteomes" id="UP000294599">
    <property type="component" value="Unassembled WGS sequence"/>
</dbReference>
<feature type="transmembrane region" description="Helical" evidence="10">
    <location>
        <begin position="311"/>
        <end position="330"/>
    </location>
</feature>
<feature type="domain" description="Cytochrome c-type biogenesis protein CcmF C-terminal" evidence="12">
    <location>
        <begin position="314"/>
        <end position="626"/>
    </location>
</feature>
<dbReference type="GO" id="GO:0017004">
    <property type="term" value="P:cytochrome complex assembly"/>
    <property type="evidence" value="ECO:0007669"/>
    <property type="project" value="UniProtKB-KW"/>
</dbReference>
<dbReference type="InterPro" id="IPR003568">
    <property type="entry name" value="Cyt_c_biogenesis_CcmF"/>
</dbReference>
<dbReference type="InterPro" id="IPR002541">
    <property type="entry name" value="Cyt_c_assembly"/>
</dbReference>
<keyword evidence="6" id="KW-0201">Cytochrome c-type biogenesis</keyword>
<keyword evidence="4" id="KW-0997">Cell inner membrane</keyword>
<sequence>MIPELGQFALVLALLLAAAQAIPLLGTLLRRPAWHALARPAALGQFVFVLLAFLVLAYAFVVQDFSVAYVAHNSNLDLPWYYRITAVWGAHEGSLLLWVLVLSIWSVAVAALTRHLPERYTSHVLAILGVISIGFIAFTLFTSNPLARMLPAPPDGGDLNPLLQDFGLIVHPPMLYTGYVGFAVAFAFAVAALLEPRMDRQWVRWARPWTNVAWAFLTLGIALGSWWAYYELGWGGWWFWDPVENASFMPWLVGTALIHSQAVTDKRGSFMAWTLLLSMAAFSLSLLGAFLVRSGIITSVHAFASDPERGLYVLVFLGIAVGGSLLLYALRAPRMVQGEPFAAASRETLLLVNNVFLSVACAMVLIGTLAPLVLEIFGHSISVGPPYYGLMFVLLTAPLVALIPFGPLTRWRAEPVSGPVKALMPAAAAAIVLALVVLLLAGAPLRSAVGVLGGAWVVAGTLVFLWRRHREGKLFTREMTGMAMAHIGIGIFVVGVLVTESTSIERDVAMSPGETVEVAGYSFRFDGSQHRDGPNFAAERGTVVVSRGSTVVAELHPEKRRYRRGETMTEAAIDPGFTRDVYVAMGEPIDDAGSWALRIYHKPFIRWIWLGALLMMLGGFWAAADRRYAMKRRDAANAANRVPA</sequence>
<keyword evidence="5 10" id="KW-0812">Transmembrane</keyword>
<evidence type="ECO:0000256" key="4">
    <source>
        <dbReference type="ARBA" id="ARBA00022519"/>
    </source>
</evidence>
<dbReference type="InterPro" id="IPR003567">
    <property type="entry name" value="Cyt_c_biogenesis"/>
</dbReference>
<evidence type="ECO:0000259" key="11">
    <source>
        <dbReference type="Pfam" id="PF01578"/>
    </source>
</evidence>
<evidence type="ECO:0000256" key="8">
    <source>
        <dbReference type="ARBA" id="ARBA00023136"/>
    </source>
</evidence>
<dbReference type="NCBIfam" id="NF007691">
    <property type="entry name" value="PRK10369.1"/>
    <property type="match status" value="1"/>
</dbReference>
<dbReference type="EMBL" id="SMAF01000005">
    <property type="protein sequence ID" value="TCS99650.1"/>
    <property type="molecule type" value="Genomic_DNA"/>
</dbReference>
<dbReference type="InterPro" id="IPR032523">
    <property type="entry name" value="CcmF_C"/>
</dbReference>
<evidence type="ECO:0000256" key="6">
    <source>
        <dbReference type="ARBA" id="ARBA00022748"/>
    </source>
</evidence>
<dbReference type="GO" id="GO:0005886">
    <property type="term" value="C:plasma membrane"/>
    <property type="evidence" value="ECO:0007669"/>
    <property type="project" value="UniProtKB-SubCell"/>
</dbReference>
<dbReference type="PANTHER" id="PTHR43653:SF1">
    <property type="entry name" value="CYTOCHROME C-TYPE BIOGENESIS PROTEIN CCMF"/>
    <property type="match status" value="1"/>
</dbReference>
<feature type="transmembrane region" description="Helical" evidence="10">
    <location>
        <begin position="248"/>
        <end position="264"/>
    </location>
</feature>
<accession>A0A4R3LIR9</accession>
<keyword evidence="3" id="KW-1003">Cell membrane</keyword>
<comment type="caution">
    <text evidence="13">The sequence shown here is derived from an EMBL/GenBank/DDBJ whole genome shotgun (WGS) entry which is preliminary data.</text>
</comment>
<protein>
    <submittedName>
        <fullName evidence="13">Cytochrome c-type biogenesis protein CcmF</fullName>
    </submittedName>
</protein>
<evidence type="ECO:0000259" key="12">
    <source>
        <dbReference type="Pfam" id="PF16327"/>
    </source>
</evidence>
<feature type="transmembrane region" description="Helical" evidence="10">
    <location>
        <begin position="351"/>
        <end position="374"/>
    </location>
</feature>
<dbReference type="AlphaFoldDB" id="A0A4R3LIR9"/>
<keyword evidence="8 10" id="KW-0472">Membrane</keyword>
<feature type="transmembrane region" description="Helical" evidence="10">
    <location>
        <begin position="604"/>
        <end position="624"/>
    </location>
</feature>
<evidence type="ECO:0000256" key="1">
    <source>
        <dbReference type="ARBA" id="ARBA00004429"/>
    </source>
</evidence>
<feature type="transmembrane region" description="Helical" evidence="10">
    <location>
        <begin position="41"/>
        <end position="61"/>
    </location>
</feature>
<feature type="transmembrane region" description="Helical" evidence="10">
    <location>
        <begin position="479"/>
        <end position="498"/>
    </location>
</feature>
<dbReference type="RefSeq" id="WP_123520908.1">
    <property type="nucleotide sequence ID" value="NZ_JBHLWF010000028.1"/>
</dbReference>
<organism evidence="13 14">
    <name type="scientific">Pseudofulvimonas gallinarii</name>
    <dbReference type="NCBI Taxonomy" id="634155"/>
    <lineage>
        <taxon>Bacteria</taxon>
        <taxon>Pseudomonadati</taxon>
        <taxon>Pseudomonadota</taxon>
        <taxon>Gammaproteobacteria</taxon>
        <taxon>Lysobacterales</taxon>
        <taxon>Rhodanobacteraceae</taxon>
        <taxon>Pseudofulvimonas</taxon>
    </lineage>
</organism>
<feature type="transmembrane region" description="Helical" evidence="10">
    <location>
        <begin position="174"/>
        <end position="194"/>
    </location>
</feature>
<reference evidence="13 14" key="1">
    <citation type="submission" date="2019-03" db="EMBL/GenBank/DDBJ databases">
        <title>Genomic Encyclopedia of Type Strains, Phase IV (KMG-IV): sequencing the most valuable type-strain genomes for metagenomic binning, comparative biology and taxonomic classification.</title>
        <authorList>
            <person name="Goeker M."/>
        </authorList>
    </citation>
    <scope>NUCLEOTIDE SEQUENCE [LARGE SCALE GENOMIC DNA]</scope>
    <source>
        <strain evidence="13 14">DSM 21944</strain>
    </source>
</reference>
<feature type="transmembrane region" description="Helical" evidence="10">
    <location>
        <begin position="124"/>
        <end position="141"/>
    </location>
</feature>
<evidence type="ECO:0000256" key="7">
    <source>
        <dbReference type="ARBA" id="ARBA00022989"/>
    </source>
</evidence>
<comment type="subcellular location">
    <subcellularLocation>
        <location evidence="1">Cell inner membrane</location>
        <topology evidence="1">Multi-pass membrane protein</topology>
    </subcellularLocation>
</comment>
<gene>
    <name evidence="13" type="ORF">EDC25_10583</name>
</gene>
<dbReference type="NCBIfam" id="TIGR00353">
    <property type="entry name" value="nrfE"/>
    <property type="match status" value="1"/>
</dbReference>
<feature type="transmembrane region" description="Helical" evidence="10">
    <location>
        <begin position="271"/>
        <end position="291"/>
    </location>
</feature>
<dbReference type="Pfam" id="PF01578">
    <property type="entry name" value="Cytochrom_C_asm"/>
    <property type="match status" value="1"/>
</dbReference>
<evidence type="ECO:0000313" key="14">
    <source>
        <dbReference type="Proteomes" id="UP000294599"/>
    </source>
</evidence>
<evidence type="ECO:0000256" key="10">
    <source>
        <dbReference type="SAM" id="Phobius"/>
    </source>
</evidence>
<feature type="domain" description="Cytochrome c assembly protein" evidence="11">
    <location>
        <begin position="88"/>
        <end position="294"/>
    </location>
</feature>
<keyword evidence="7 10" id="KW-1133">Transmembrane helix</keyword>
<dbReference type="GO" id="GO:0020037">
    <property type="term" value="F:heme binding"/>
    <property type="evidence" value="ECO:0007669"/>
    <property type="project" value="InterPro"/>
</dbReference>
<dbReference type="OrthoDB" id="9761451at2"/>
<feature type="transmembrane region" description="Helical" evidence="10">
    <location>
        <begin position="420"/>
        <end position="441"/>
    </location>
</feature>